<feature type="region of interest" description="Disordered" evidence="4">
    <location>
        <begin position="105"/>
        <end position="124"/>
    </location>
</feature>
<dbReference type="GO" id="GO:0000976">
    <property type="term" value="F:transcription cis-regulatory region binding"/>
    <property type="evidence" value="ECO:0007669"/>
    <property type="project" value="TreeGrafter"/>
</dbReference>
<evidence type="ECO:0000256" key="2">
    <source>
        <dbReference type="ARBA" id="ARBA00023125"/>
    </source>
</evidence>
<dbReference type="KEGG" id="mspg:F6B93_14370"/>
<dbReference type="SUPFAM" id="SSF46689">
    <property type="entry name" value="Homeodomain-like"/>
    <property type="match status" value="1"/>
</dbReference>
<gene>
    <name evidence="6" type="ORF">F6B93_14370</name>
</gene>
<dbReference type="Proteomes" id="UP000682202">
    <property type="component" value="Chromosome"/>
</dbReference>
<evidence type="ECO:0000256" key="1">
    <source>
        <dbReference type="ARBA" id="ARBA00023015"/>
    </source>
</evidence>
<dbReference type="Pfam" id="PF00440">
    <property type="entry name" value="TetR_N"/>
    <property type="match status" value="1"/>
</dbReference>
<evidence type="ECO:0000313" key="7">
    <source>
        <dbReference type="Proteomes" id="UP000682202"/>
    </source>
</evidence>
<dbReference type="InterPro" id="IPR009057">
    <property type="entry name" value="Homeodomain-like_sf"/>
</dbReference>
<protein>
    <submittedName>
        <fullName evidence="6">TetR family transcriptional regulator</fullName>
    </submittedName>
</protein>
<sequence length="318" mass="34641">MWRLDDAIARPPALAPARPTVLRRWRARSDRPSRTPPRQHRRRRDPPGIQPGNVRRGSAAALRMGSWWCGPPRIPCAPADLGVGTARRCDRLAWSAVSSRTTARRHGLDAADRPGLMSPRPRSVSDDEILDVTRSMIRTHGPSVSTDAIGAQLGVSGQAILKRFGSRDRLLTDALRPPSPPPVFAVLINGPDDRPFADQLSEFATAAAEFFARLSQDYVALRWSTVSIGDLLAPPDGSPPAPVLGIRTLAAWLGRCTQRGLIRDVDHEAVALGLLGSLQVHALLSHVLDRPPTHHDHAAYIAVIVDTYTRALAADHSR</sequence>
<dbReference type="EMBL" id="CP046600">
    <property type="protein sequence ID" value="QUR68115.1"/>
    <property type="molecule type" value="Genomic_DNA"/>
</dbReference>
<dbReference type="AlphaFoldDB" id="A0A975JYL7"/>
<dbReference type="PANTHER" id="PTHR30055:SF238">
    <property type="entry name" value="MYCOFACTOCIN BIOSYNTHESIS TRANSCRIPTIONAL REGULATOR MFTR-RELATED"/>
    <property type="match status" value="1"/>
</dbReference>
<dbReference type="InterPro" id="IPR001647">
    <property type="entry name" value="HTH_TetR"/>
</dbReference>
<name>A0A975JYL7_9MYCO</name>
<evidence type="ECO:0000313" key="6">
    <source>
        <dbReference type="EMBL" id="QUR68115.1"/>
    </source>
</evidence>
<organism evidence="6 7">
    <name type="scientific">Mycobacterium spongiae</name>
    <dbReference type="NCBI Taxonomy" id="886343"/>
    <lineage>
        <taxon>Bacteria</taxon>
        <taxon>Bacillati</taxon>
        <taxon>Actinomycetota</taxon>
        <taxon>Actinomycetes</taxon>
        <taxon>Mycobacteriales</taxon>
        <taxon>Mycobacteriaceae</taxon>
        <taxon>Mycobacterium</taxon>
    </lineage>
</organism>
<evidence type="ECO:0000259" key="5">
    <source>
        <dbReference type="Pfam" id="PF00440"/>
    </source>
</evidence>
<accession>A0A975JYL7</accession>
<feature type="region of interest" description="Disordered" evidence="4">
    <location>
        <begin position="19"/>
        <end position="57"/>
    </location>
</feature>
<keyword evidence="2" id="KW-0238">DNA-binding</keyword>
<evidence type="ECO:0000256" key="3">
    <source>
        <dbReference type="ARBA" id="ARBA00023163"/>
    </source>
</evidence>
<dbReference type="Gene3D" id="1.10.357.10">
    <property type="entry name" value="Tetracycline Repressor, domain 2"/>
    <property type="match status" value="1"/>
</dbReference>
<evidence type="ECO:0000256" key="4">
    <source>
        <dbReference type="SAM" id="MobiDB-lite"/>
    </source>
</evidence>
<keyword evidence="1" id="KW-0805">Transcription regulation</keyword>
<feature type="domain" description="HTH tetR-type" evidence="5">
    <location>
        <begin position="129"/>
        <end position="171"/>
    </location>
</feature>
<dbReference type="PANTHER" id="PTHR30055">
    <property type="entry name" value="HTH-TYPE TRANSCRIPTIONAL REGULATOR RUTR"/>
    <property type="match status" value="1"/>
</dbReference>
<proteinExistence type="predicted"/>
<dbReference type="GO" id="GO:0003700">
    <property type="term" value="F:DNA-binding transcription factor activity"/>
    <property type="evidence" value="ECO:0007669"/>
    <property type="project" value="TreeGrafter"/>
</dbReference>
<reference evidence="6" key="1">
    <citation type="submission" date="2019-12" db="EMBL/GenBank/DDBJ databases">
        <title>Mycobacterium spongiae sp. nov.</title>
        <authorList>
            <person name="Stinear T."/>
        </authorList>
    </citation>
    <scope>NUCLEOTIDE SEQUENCE</scope>
    <source>
        <strain evidence="6">FSD4b-SM</strain>
    </source>
</reference>
<keyword evidence="3" id="KW-0804">Transcription</keyword>
<keyword evidence="7" id="KW-1185">Reference proteome</keyword>
<dbReference type="InterPro" id="IPR050109">
    <property type="entry name" value="HTH-type_TetR-like_transc_reg"/>
</dbReference>